<organism evidence="1">
    <name type="scientific">Brassica cretica</name>
    <name type="common">Mustard</name>
    <dbReference type="NCBI Taxonomy" id="69181"/>
    <lineage>
        <taxon>Eukaryota</taxon>
        <taxon>Viridiplantae</taxon>
        <taxon>Streptophyta</taxon>
        <taxon>Embryophyta</taxon>
        <taxon>Tracheophyta</taxon>
        <taxon>Spermatophyta</taxon>
        <taxon>Magnoliopsida</taxon>
        <taxon>eudicotyledons</taxon>
        <taxon>Gunneridae</taxon>
        <taxon>Pentapetalae</taxon>
        <taxon>rosids</taxon>
        <taxon>malvids</taxon>
        <taxon>Brassicales</taxon>
        <taxon>Brassicaceae</taxon>
        <taxon>Brassiceae</taxon>
        <taxon>Brassica</taxon>
    </lineage>
</organism>
<dbReference type="AlphaFoldDB" id="A0A8S9KL71"/>
<reference evidence="1" key="1">
    <citation type="submission" date="2019-12" db="EMBL/GenBank/DDBJ databases">
        <title>Genome sequencing and annotation of Brassica cretica.</title>
        <authorList>
            <person name="Studholme D.J."/>
            <person name="Sarris P.F."/>
        </authorList>
    </citation>
    <scope>NUCLEOTIDE SEQUENCE</scope>
    <source>
        <strain evidence="1">PFS-102/07</strain>
        <tissue evidence="1">Leaf</tissue>
    </source>
</reference>
<protein>
    <submittedName>
        <fullName evidence="1">Uncharacterized protein</fullName>
    </submittedName>
</protein>
<comment type="caution">
    <text evidence="1">The sequence shown here is derived from an EMBL/GenBank/DDBJ whole genome shotgun (WGS) entry which is preliminary data.</text>
</comment>
<accession>A0A8S9KL71</accession>
<dbReference type="EMBL" id="QGKY02000164">
    <property type="protein sequence ID" value="KAF2594076.1"/>
    <property type="molecule type" value="Genomic_DNA"/>
</dbReference>
<evidence type="ECO:0000313" key="1">
    <source>
        <dbReference type="EMBL" id="KAF2594076.1"/>
    </source>
</evidence>
<name>A0A8S9KL71_BRACR</name>
<proteinExistence type="predicted"/>
<gene>
    <name evidence="1" type="ORF">F2Q70_00044154</name>
</gene>
<sequence>MLNGPTSYHFKHSVRLKELEAKTPRDNLGTNLMWLPWHVPEVTYEDGVTETIDMSREVWKLITV</sequence>